<evidence type="ECO:0000256" key="11">
    <source>
        <dbReference type="SAM" id="Phobius"/>
    </source>
</evidence>
<evidence type="ECO:0000256" key="2">
    <source>
        <dbReference type="ARBA" id="ARBA00005232"/>
    </source>
</evidence>
<evidence type="ECO:0000256" key="1">
    <source>
        <dbReference type="ARBA" id="ARBA00004141"/>
    </source>
</evidence>
<keyword evidence="4 11" id="KW-0812">Transmembrane</keyword>
<dbReference type="GO" id="GO:0006631">
    <property type="term" value="P:fatty acid metabolic process"/>
    <property type="evidence" value="ECO:0007669"/>
    <property type="project" value="UniProtKB-KW"/>
</dbReference>
<keyword evidence="5" id="KW-0276">Fatty acid metabolism</keyword>
<dbReference type="InterPro" id="IPR023213">
    <property type="entry name" value="CAT-like_dom_sf"/>
</dbReference>
<evidence type="ECO:0000256" key="8">
    <source>
        <dbReference type="ARBA" id="ARBA00023136"/>
    </source>
</evidence>
<dbReference type="GO" id="GO:0016020">
    <property type="term" value="C:membrane"/>
    <property type="evidence" value="ECO:0007669"/>
    <property type="project" value="UniProtKB-SubCell"/>
</dbReference>
<feature type="transmembrane region" description="Helical" evidence="11">
    <location>
        <begin position="66"/>
        <end position="89"/>
    </location>
</feature>
<dbReference type="SUPFAM" id="SSF52777">
    <property type="entry name" value="CoA-dependent acyltransferases"/>
    <property type="match status" value="2"/>
</dbReference>
<reference evidence="13" key="1">
    <citation type="submission" date="2021-01" db="EMBL/GenBank/DDBJ databases">
        <authorList>
            <person name="Corre E."/>
            <person name="Pelletier E."/>
            <person name="Niang G."/>
            <person name="Scheremetjew M."/>
            <person name="Finn R."/>
            <person name="Kale V."/>
            <person name="Holt S."/>
            <person name="Cochrane G."/>
            <person name="Meng A."/>
            <person name="Brown T."/>
            <person name="Cohen L."/>
        </authorList>
    </citation>
    <scope>NUCLEOTIDE SEQUENCE</scope>
    <source>
        <strain evidence="13">SoJaBio B1-5/56/2</strain>
    </source>
</reference>
<comment type="subcellular location">
    <subcellularLocation>
        <location evidence="1">Membrane</location>
        <topology evidence="1">Multi-pass membrane protein</topology>
    </subcellularLocation>
</comment>
<keyword evidence="3" id="KW-0808">Transferase</keyword>
<sequence>MAEAHVAINLPPVQPGWHSLTVDTHIHTFQAAASDHGLLVFVPHPRYLLTNSVRWVHSLKNKLVTALYPVHPFLAVILSVVTSIFVIAASPDSWLRSGFLAEWLWAIDESFSFVTQHLPLNYRLVYLSTIASLLVLLVIVFFQRLFLRVLLHYKGWMHDPPGKPSTLTKAWAASLTYLYIKRGKLLTYSFQHALPRLSVPNLTQTCERFLMSVKPLLSEEEFADLCKDKDNFLTSHGPRLQKYLVWKSWLTNNYLSDWWIRFVYLRGRSSIFINSNYYAIPTNFWHGLPPVYAPRQVTRAANIIHNWVKLKKMIDKETLPPLVAGAQPLCMEQYSRLFSTTRIPHREEDEVVHFESADSRHVIIYYKDTYYRLNVYKKNGRILTPYEFQVLLEHIKSDHQQRKRIPTSAEAHIAALTTLDRSKWAQIREDYFSTGVNHYSLSQIEKAMFILVLDDEKPDNPTALANSLFCGNGGNRWCDKSFNHIVYANGVSGMHVEHAWADAPIISHTCEITSVMEITNKNWDEKEHTILPPKDAPVDGGDFSVAQKLRFHMTHDLEEHILGALSEAQAASADLDLRVTNSKYGKRYPKKIGFSPDSFIQIALQLGYYRCHKSFALTYESAMMRLFRDGRTETIRSLSVESCEFVKGMDDPSVSEEKKKELHKIAVEKHNSYAKLASKGEAIDRHLFALYVVAMGTETDSPFLDHALKKIPWKLSTSQIPNRMYNGWPKDDNRGNNKAYGGIGGGFGPVADDGYGVCYLISGDSHLTFHISSKRKCPTTDTKKLGESIEGALRDICLLYGQE</sequence>
<evidence type="ECO:0000256" key="6">
    <source>
        <dbReference type="ARBA" id="ARBA00022989"/>
    </source>
</evidence>
<dbReference type="InterPro" id="IPR039551">
    <property type="entry name" value="Cho/carn_acyl_trans"/>
</dbReference>
<accession>A0A7S4L7K7</accession>
<dbReference type="Gene3D" id="3.30.559.10">
    <property type="entry name" value="Chloramphenicol acetyltransferase-like domain"/>
    <property type="match status" value="1"/>
</dbReference>
<dbReference type="InterPro" id="IPR042231">
    <property type="entry name" value="Cho/carn_acyl_trans_2"/>
</dbReference>
<keyword evidence="8 11" id="KW-0472">Membrane</keyword>
<comment type="similarity">
    <text evidence="2">Belongs to the carnitine/choline acetyltransferase family.</text>
</comment>
<evidence type="ECO:0000256" key="10">
    <source>
        <dbReference type="PIRSR" id="PIRSR600542-1"/>
    </source>
</evidence>
<feature type="active site" description="Proton acceptor" evidence="10">
    <location>
        <position position="498"/>
    </location>
</feature>
<dbReference type="FunFam" id="3.30.559.10:FF:000002">
    <property type="entry name" value="carnitine O-palmitoyltransferase 1, liver isoform"/>
    <property type="match status" value="1"/>
</dbReference>
<proteinExistence type="inferred from homology"/>
<feature type="domain" description="Choline/carnitine acyltransferase" evidence="12">
    <location>
        <begin position="197"/>
        <end position="790"/>
    </location>
</feature>
<evidence type="ECO:0000313" key="13">
    <source>
        <dbReference type="EMBL" id="CAE2316677.1"/>
    </source>
</evidence>
<dbReference type="PANTHER" id="PTHR22589">
    <property type="entry name" value="CARNITINE O-ACYLTRANSFERASE"/>
    <property type="match status" value="1"/>
</dbReference>
<evidence type="ECO:0000259" key="12">
    <source>
        <dbReference type="Pfam" id="PF00755"/>
    </source>
</evidence>
<evidence type="ECO:0000256" key="7">
    <source>
        <dbReference type="ARBA" id="ARBA00023098"/>
    </source>
</evidence>
<evidence type="ECO:0000256" key="4">
    <source>
        <dbReference type="ARBA" id="ARBA00022692"/>
    </source>
</evidence>
<evidence type="ECO:0000256" key="9">
    <source>
        <dbReference type="ARBA" id="ARBA00023315"/>
    </source>
</evidence>
<gene>
    <name evidence="13" type="ORF">NAES01612_LOCUS16289</name>
</gene>
<keyword evidence="9" id="KW-0012">Acyltransferase</keyword>
<dbReference type="PANTHER" id="PTHR22589:SF31">
    <property type="entry name" value="CARNITINE O-PALMITOYLTRANSFERASE"/>
    <property type="match status" value="1"/>
</dbReference>
<organism evidence="13">
    <name type="scientific">Paramoeba aestuarina</name>
    <dbReference type="NCBI Taxonomy" id="180227"/>
    <lineage>
        <taxon>Eukaryota</taxon>
        <taxon>Amoebozoa</taxon>
        <taxon>Discosea</taxon>
        <taxon>Flabellinia</taxon>
        <taxon>Dactylopodida</taxon>
        <taxon>Paramoebidae</taxon>
        <taxon>Paramoeba</taxon>
    </lineage>
</organism>
<keyword evidence="6 11" id="KW-1133">Transmembrane helix</keyword>
<evidence type="ECO:0000256" key="3">
    <source>
        <dbReference type="ARBA" id="ARBA00022679"/>
    </source>
</evidence>
<evidence type="ECO:0000256" key="5">
    <source>
        <dbReference type="ARBA" id="ARBA00022832"/>
    </source>
</evidence>
<dbReference type="AlphaFoldDB" id="A0A7S4L7K7"/>
<dbReference type="InterPro" id="IPR000542">
    <property type="entry name" value="Carn_acyl_trans"/>
</dbReference>
<dbReference type="GO" id="GO:0004095">
    <property type="term" value="F:carnitine O-palmitoyltransferase activity"/>
    <property type="evidence" value="ECO:0007669"/>
    <property type="project" value="TreeGrafter"/>
</dbReference>
<dbReference type="Gene3D" id="3.30.559.70">
    <property type="entry name" value="Choline/Carnitine o-acyltransferase, domain 2"/>
    <property type="match status" value="1"/>
</dbReference>
<dbReference type="Pfam" id="PF00755">
    <property type="entry name" value="Carn_acyltransf"/>
    <property type="match status" value="1"/>
</dbReference>
<protein>
    <recommendedName>
        <fullName evidence="12">Choline/carnitine acyltransferase domain-containing protein</fullName>
    </recommendedName>
</protein>
<feature type="transmembrane region" description="Helical" evidence="11">
    <location>
        <begin position="124"/>
        <end position="147"/>
    </location>
</feature>
<dbReference type="EMBL" id="HBKR01024816">
    <property type="protein sequence ID" value="CAE2316677.1"/>
    <property type="molecule type" value="Transcribed_RNA"/>
</dbReference>
<dbReference type="GO" id="GO:0009437">
    <property type="term" value="P:carnitine metabolic process"/>
    <property type="evidence" value="ECO:0007669"/>
    <property type="project" value="TreeGrafter"/>
</dbReference>
<keyword evidence="7" id="KW-0443">Lipid metabolism</keyword>
<name>A0A7S4L7K7_9EUKA</name>
<dbReference type="GO" id="GO:0005739">
    <property type="term" value="C:mitochondrion"/>
    <property type="evidence" value="ECO:0007669"/>
    <property type="project" value="TreeGrafter"/>
</dbReference>